<sequence>MTDHTELGRFLRARREALQPTDVGLVPGGRRRTPGLRREEVALLANISTDYYERLEQARGVNPSESLLAALARALRLSTDERDHLYAVAGYQPPQGSGGDTYADPGLMHILDALHDTPAQIVDELGTVVVQNPLAIALLGPLAGLPGREGNGAWIWFTRPEARRIYEEEHEAIGRTIVADLRASVFRHGHHPVGQALVDALLEQSREFAEVWELGEVATVRSTRKTIIHPRAGRLDLQCDVVLSPNTGNRLFLYRPQPGTDAAERLEFLRVVGSQTFAT</sequence>
<gene>
    <name evidence="2" type="ORF">GGE06_005282</name>
</gene>
<dbReference type="InterPro" id="IPR010982">
    <property type="entry name" value="Lambda_DNA-bd_dom_sf"/>
</dbReference>
<name>A0A7W7U3J2_9ACTN</name>
<dbReference type="PANTHER" id="PTHR35010:SF2">
    <property type="entry name" value="BLL4672 PROTEIN"/>
    <property type="match status" value="1"/>
</dbReference>
<dbReference type="RefSeq" id="WP_184931930.1">
    <property type="nucleotide sequence ID" value="NZ_JACHJY010000007.1"/>
</dbReference>
<evidence type="ECO:0000313" key="2">
    <source>
        <dbReference type="EMBL" id="MBB4984336.1"/>
    </source>
</evidence>
<dbReference type="InterPro" id="IPR001387">
    <property type="entry name" value="Cro/C1-type_HTH"/>
</dbReference>
<dbReference type="Gene3D" id="1.10.260.40">
    <property type="entry name" value="lambda repressor-like DNA-binding domains"/>
    <property type="match status" value="1"/>
</dbReference>
<dbReference type="Pfam" id="PF13560">
    <property type="entry name" value="HTH_31"/>
    <property type="match status" value="1"/>
</dbReference>
<keyword evidence="3" id="KW-1185">Reference proteome</keyword>
<dbReference type="InterPro" id="IPR041413">
    <property type="entry name" value="MLTR_LBD"/>
</dbReference>
<dbReference type="Gene3D" id="3.30.450.180">
    <property type="match status" value="1"/>
</dbReference>
<dbReference type="GO" id="GO:0003677">
    <property type="term" value="F:DNA binding"/>
    <property type="evidence" value="ECO:0007669"/>
    <property type="project" value="InterPro"/>
</dbReference>
<organism evidence="2 3">
    <name type="scientific">Streptomyces nymphaeiformis</name>
    <dbReference type="NCBI Taxonomy" id="2663842"/>
    <lineage>
        <taxon>Bacteria</taxon>
        <taxon>Bacillati</taxon>
        <taxon>Actinomycetota</taxon>
        <taxon>Actinomycetes</taxon>
        <taxon>Kitasatosporales</taxon>
        <taxon>Streptomycetaceae</taxon>
        <taxon>Streptomyces</taxon>
    </lineage>
</organism>
<dbReference type="Pfam" id="PF17765">
    <property type="entry name" value="MLTR_LBD"/>
    <property type="match status" value="1"/>
</dbReference>
<dbReference type="EMBL" id="JACHJY010000007">
    <property type="protein sequence ID" value="MBB4984336.1"/>
    <property type="molecule type" value="Genomic_DNA"/>
</dbReference>
<dbReference type="AlphaFoldDB" id="A0A7W7U3J2"/>
<dbReference type="SMART" id="SM00530">
    <property type="entry name" value="HTH_XRE"/>
    <property type="match status" value="1"/>
</dbReference>
<proteinExistence type="predicted"/>
<dbReference type="Proteomes" id="UP000582643">
    <property type="component" value="Unassembled WGS sequence"/>
</dbReference>
<feature type="domain" description="HTH cro/C1-type" evidence="1">
    <location>
        <begin position="35"/>
        <end position="82"/>
    </location>
</feature>
<evidence type="ECO:0000259" key="1">
    <source>
        <dbReference type="PROSITE" id="PS50943"/>
    </source>
</evidence>
<dbReference type="SUPFAM" id="SSF47413">
    <property type="entry name" value="lambda repressor-like DNA-binding domains"/>
    <property type="match status" value="1"/>
</dbReference>
<comment type="caution">
    <text evidence="2">The sequence shown here is derived from an EMBL/GenBank/DDBJ whole genome shotgun (WGS) entry which is preliminary data.</text>
</comment>
<accession>A0A7W7U3J2</accession>
<evidence type="ECO:0000313" key="3">
    <source>
        <dbReference type="Proteomes" id="UP000582643"/>
    </source>
</evidence>
<protein>
    <submittedName>
        <fullName evidence="2">Transcriptional regulator with XRE-family HTH domain</fullName>
    </submittedName>
</protein>
<dbReference type="PANTHER" id="PTHR35010">
    <property type="entry name" value="BLL4672 PROTEIN-RELATED"/>
    <property type="match status" value="1"/>
</dbReference>
<reference evidence="2 3" key="1">
    <citation type="submission" date="2020-08" db="EMBL/GenBank/DDBJ databases">
        <title>Genomic Encyclopedia of Type Strains, Phase III (KMG-III): the genomes of soil and plant-associated and newly described type strains.</title>
        <authorList>
            <person name="Whitman W."/>
        </authorList>
    </citation>
    <scope>NUCLEOTIDE SEQUENCE [LARGE SCALE GENOMIC DNA]</scope>
    <source>
        <strain evidence="2 3">SFB5A</strain>
    </source>
</reference>
<dbReference type="PROSITE" id="PS50943">
    <property type="entry name" value="HTH_CROC1"/>
    <property type="match status" value="1"/>
</dbReference>